<dbReference type="Proteomes" id="UP000006798">
    <property type="component" value="Chromosome 2"/>
</dbReference>
<evidence type="ECO:0000256" key="1">
    <source>
        <dbReference type="ARBA" id="ARBA00023015"/>
    </source>
</evidence>
<dbReference type="InterPro" id="IPR036388">
    <property type="entry name" value="WH-like_DNA-bd_sf"/>
</dbReference>
<name>F8GSH6_CUPNN</name>
<dbReference type="SUPFAM" id="SSF46785">
    <property type="entry name" value="Winged helix' DNA-binding domain"/>
    <property type="match status" value="1"/>
</dbReference>
<keyword evidence="2" id="KW-0238">DNA-binding</keyword>
<dbReference type="GO" id="GO:0003700">
    <property type="term" value="F:DNA-binding transcription factor activity"/>
    <property type="evidence" value="ECO:0007669"/>
    <property type="project" value="InterPro"/>
</dbReference>
<dbReference type="SMART" id="SM00347">
    <property type="entry name" value="HTH_MARR"/>
    <property type="match status" value="1"/>
</dbReference>
<dbReference type="GO" id="GO:0003677">
    <property type="term" value="F:DNA binding"/>
    <property type="evidence" value="ECO:0007669"/>
    <property type="project" value="UniProtKB-KW"/>
</dbReference>
<dbReference type="PANTHER" id="PTHR33164:SF64">
    <property type="entry name" value="TRANSCRIPTIONAL REGULATOR SLYA"/>
    <property type="match status" value="1"/>
</dbReference>
<dbReference type="Pfam" id="PF12802">
    <property type="entry name" value="MarR_2"/>
    <property type="match status" value="1"/>
</dbReference>
<dbReference type="InterPro" id="IPR023187">
    <property type="entry name" value="Tscrpt_reg_MarR-type_CS"/>
</dbReference>
<protein>
    <submittedName>
        <fullName evidence="5">Transcriptional regulator MarR family</fullName>
    </submittedName>
</protein>
<dbReference type="KEGG" id="cnc:CNE_2c20850"/>
<dbReference type="GO" id="GO:0006950">
    <property type="term" value="P:response to stress"/>
    <property type="evidence" value="ECO:0007669"/>
    <property type="project" value="TreeGrafter"/>
</dbReference>
<dbReference type="PANTHER" id="PTHR33164">
    <property type="entry name" value="TRANSCRIPTIONAL REGULATOR, MARR FAMILY"/>
    <property type="match status" value="1"/>
</dbReference>
<dbReference type="AlphaFoldDB" id="F8GSH6"/>
<dbReference type="EMBL" id="CP002878">
    <property type="protein sequence ID" value="AEI81034.1"/>
    <property type="molecule type" value="Genomic_DNA"/>
</dbReference>
<reference evidence="5 6" key="1">
    <citation type="journal article" date="2011" name="J. Bacteriol.">
        <title>Complete genome sequence of the type strain Cupriavidus necator N-1.</title>
        <authorList>
            <person name="Poehlein A."/>
            <person name="Kusian B."/>
            <person name="Friedrich B."/>
            <person name="Daniel R."/>
            <person name="Bowien B."/>
        </authorList>
    </citation>
    <scope>NUCLEOTIDE SEQUENCE [LARGE SCALE GENOMIC DNA]</scope>
    <source>
        <strain evidence="6">ATCC 43291 / DSM 13513 / CCUG 52238 / LMG 8453 / N-1</strain>
    </source>
</reference>
<dbReference type="PRINTS" id="PR00598">
    <property type="entry name" value="HTHMARR"/>
</dbReference>
<accession>F8GSH6</accession>
<dbReference type="InterPro" id="IPR000835">
    <property type="entry name" value="HTH_MarR-typ"/>
</dbReference>
<organism evidence="5 6">
    <name type="scientific">Cupriavidus necator (strain ATCC 43291 / DSM 13513 / CCUG 52238 / LMG 8453 / N-1)</name>
    <name type="common">Ralstonia eutropha</name>
    <dbReference type="NCBI Taxonomy" id="1042878"/>
    <lineage>
        <taxon>Bacteria</taxon>
        <taxon>Pseudomonadati</taxon>
        <taxon>Pseudomonadota</taxon>
        <taxon>Betaproteobacteria</taxon>
        <taxon>Burkholderiales</taxon>
        <taxon>Burkholderiaceae</taxon>
        <taxon>Cupriavidus</taxon>
    </lineage>
</organism>
<feature type="domain" description="HTH marR-type" evidence="4">
    <location>
        <begin position="48"/>
        <end position="180"/>
    </location>
</feature>
<evidence type="ECO:0000313" key="6">
    <source>
        <dbReference type="Proteomes" id="UP000006798"/>
    </source>
</evidence>
<dbReference type="InterPro" id="IPR036390">
    <property type="entry name" value="WH_DNA-bd_sf"/>
</dbReference>
<keyword evidence="3" id="KW-0804">Transcription</keyword>
<sequence length="186" mass="20709">MRQWRHALLWTNDPAVVCSARRAAFGAATRPPDRMNQPIDTADDDFVDNYTPALLAQASQLISGEFHVIVQANGFTISDWRVLSTLSGGKPISIGELAQVSVTKQPTVTRLLDRMEAQGYVKRIPHETDRRITLVRITPRGQKLTSTLIAQARAHEDHVLAPLGKKKADELRATLKLLIHLHRPAN</sequence>
<gene>
    <name evidence="5" type="ordered locus">CNE_2c20850</name>
</gene>
<dbReference type="PROSITE" id="PS50995">
    <property type="entry name" value="HTH_MARR_2"/>
    <property type="match status" value="1"/>
</dbReference>
<evidence type="ECO:0000259" key="4">
    <source>
        <dbReference type="PROSITE" id="PS50995"/>
    </source>
</evidence>
<evidence type="ECO:0000256" key="3">
    <source>
        <dbReference type="ARBA" id="ARBA00023163"/>
    </source>
</evidence>
<dbReference type="PROSITE" id="PS01117">
    <property type="entry name" value="HTH_MARR_1"/>
    <property type="match status" value="1"/>
</dbReference>
<dbReference type="Gene3D" id="1.10.10.10">
    <property type="entry name" value="Winged helix-like DNA-binding domain superfamily/Winged helix DNA-binding domain"/>
    <property type="match status" value="1"/>
</dbReference>
<dbReference type="InterPro" id="IPR039422">
    <property type="entry name" value="MarR/SlyA-like"/>
</dbReference>
<keyword evidence="1" id="KW-0805">Transcription regulation</keyword>
<dbReference type="HOGENOM" id="CLU_083287_8_4_4"/>
<evidence type="ECO:0000313" key="5">
    <source>
        <dbReference type="EMBL" id="AEI81034.1"/>
    </source>
</evidence>
<proteinExistence type="predicted"/>
<evidence type="ECO:0000256" key="2">
    <source>
        <dbReference type="ARBA" id="ARBA00023125"/>
    </source>
</evidence>